<dbReference type="EMBL" id="JANJYI010000004">
    <property type="protein sequence ID" value="KAK2651386.1"/>
    <property type="molecule type" value="Genomic_DNA"/>
</dbReference>
<comment type="caution">
    <text evidence="3">The sequence shown here is derived from an EMBL/GenBank/DDBJ whole genome shotgun (WGS) entry which is preliminary data.</text>
</comment>
<evidence type="ECO:0008006" key="5">
    <source>
        <dbReference type="Google" id="ProtNLM"/>
    </source>
</evidence>
<dbReference type="InterPro" id="IPR000477">
    <property type="entry name" value="RT_dom"/>
</dbReference>
<sequence length="483" mass="53811">MVYKTVTKVLANRLKIFLPSLISNHQSAFVPSRQIFDNVLAAFETLHSISRRKTGKRGLLAIKLDMSKAYDRVEWQFLRAVMENMHFSSRASRFSCSRIRNILSIYKEGSGQQANIQKSMAIFSPNVEPVVKIDILKRSLVWGRSLLALWLTWKVGDGNKIKVFKDPCLSRPSSFRPVTPDLGIDLWVADLLDRYRIGWDLAKLHQHLLLIDREVVLSIPVSRLGGQDTLSWHYDKNGCYSVKSGYPLALQGEFMSCPPILPLPENGGPRCEASISLQRNSFSNYNTAKALEMVTYWVVELLSEFQKSLTTISPVLGSVPTSNFANADWLAPPSDLLKLNTAATIRKDSRTIGLGAVIRDDKGKVIVTRSRLMLGSFKSEIGNFLALHEDLLLAKFFKCPVDITEVDSSCVASILNSSSPCSGVATFIVNDIKALLLEIGVCKCQASPKSGNTLAQRIAFLAFSSCREQLWLDTNLSCIFFHG</sequence>
<gene>
    <name evidence="3" type="ORF">Ddye_011242</name>
</gene>
<dbReference type="PANTHER" id="PTHR47074:SF11">
    <property type="entry name" value="REVERSE TRANSCRIPTASE-LIKE PROTEIN"/>
    <property type="match status" value="1"/>
</dbReference>
<evidence type="ECO:0000313" key="3">
    <source>
        <dbReference type="EMBL" id="KAK2651386.1"/>
    </source>
</evidence>
<keyword evidence="4" id="KW-1185">Reference proteome</keyword>
<protein>
    <recommendedName>
        <fullName evidence="5">Reverse transcriptase domain-containing protein</fullName>
    </recommendedName>
</protein>
<dbReference type="InterPro" id="IPR002156">
    <property type="entry name" value="RNaseH_domain"/>
</dbReference>
<evidence type="ECO:0000259" key="1">
    <source>
        <dbReference type="Pfam" id="PF00078"/>
    </source>
</evidence>
<feature type="domain" description="RNase H type-1" evidence="2">
    <location>
        <begin position="340"/>
        <end position="459"/>
    </location>
</feature>
<evidence type="ECO:0000313" key="4">
    <source>
        <dbReference type="Proteomes" id="UP001280121"/>
    </source>
</evidence>
<dbReference type="Pfam" id="PF00078">
    <property type="entry name" value="RVT_1"/>
    <property type="match status" value="1"/>
</dbReference>
<reference evidence="3" key="1">
    <citation type="journal article" date="2023" name="Plant J.">
        <title>Genome sequences and population genomics provide insights into the demographic history, inbreeding, and mutation load of two 'living fossil' tree species of Dipteronia.</title>
        <authorList>
            <person name="Feng Y."/>
            <person name="Comes H.P."/>
            <person name="Chen J."/>
            <person name="Zhu S."/>
            <person name="Lu R."/>
            <person name="Zhang X."/>
            <person name="Li P."/>
            <person name="Qiu J."/>
            <person name="Olsen K.M."/>
            <person name="Qiu Y."/>
        </authorList>
    </citation>
    <scope>NUCLEOTIDE SEQUENCE</scope>
    <source>
        <strain evidence="3">KIB01</strain>
    </source>
</reference>
<dbReference type="InterPro" id="IPR052929">
    <property type="entry name" value="RNase_H-like_EbsB-rel"/>
</dbReference>
<dbReference type="AlphaFoldDB" id="A0AAD9UBC1"/>
<dbReference type="Pfam" id="PF13456">
    <property type="entry name" value="RVT_3"/>
    <property type="match status" value="1"/>
</dbReference>
<dbReference type="Proteomes" id="UP001280121">
    <property type="component" value="Unassembled WGS sequence"/>
</dbReference>
<dbReference type="PANTHER" id="PTHR47074">
    <property type="entry name" value="BNAC02G40300D PROTEIN"/>
    <property type="match status" value="1"/>
</dbReference>
<name>A0AAD9UBC1_9ROSI</name>
<dbReference type="InterPro" id="IPR044730">
    <property type="entry name" value="RNase_H-like_dom_plant"/>
</dbReference>
<evidence type="ECO:0000259" key="2">
    <source>
        <dbReference type="Pfam" id="PF13456"/>
    </source>
</evidence>
<proteinExistence type="predicted"/>
<feature type="domain" description="Reverse transcriptase" evidence="1">
    <location>
        <begin position="2"/>
        <end position="103"/>
    </location>
</feature>
<dbReference type="GO" id="GO:0003676">
    <property type="term" value="F:nucleic acid binding"/>
    <property type="evidence" value="ECO:0007669"/>
    <property type="project" value="InterPro"/>
</dbReference>
<accession>A0AAD9UBC1</accession>
<dbReference type="CDD" id="cd06222">
    <property type="entry name" value="RNase_H_like"/>
    <property type="match status" value="1"/>
</dbReference>
<dbReference type="GO" id="GO:0004523">
    <property type="term" value="F:RNA-DNA hybrid ribonuclease activity"/>
    <property type="evidence" value="ECO:0007669"/>
    <property type="project" value="InterPro"/>
</dbReference>
<organism evidence="3 4">
    <name type="scientific">Dipteronia dyeriana</name>
    <dbReference type="NCBI Taxonomy" id="168575"/>
    <lineage>
        <taxon>Eukaryota</taxon>
        <taxon>Viridiplantae</taxon>
        <taxon>Streptophyta</taxon>
        <taxon>Embryophyta</taxon>
        <taxon>Tracheophyta</taxon>
        <taxon>Spermatophyta</taxon>
        <taxon>Magnoliopsida</taxon>
        <taxon>eudicotyledons</taxon>
        <taxon>Gunneridae</taxon>
        <taxon>Pentapetalae</taxon>
        <taxon>rosids</taxon>
        <taxon>malvids</taxon>
        <taxon>Sapindales</taxon>
        <taxon>Sapindaceae</taxon>
        <taxon>Hippocastanoideae</taxon>
        <taxon>Acereae</taxon>
        <taxon>Dipteronia</taxon>
    </lineage>
</organism>